<dbReference type="GO" id="GO:0051015">
    <property type="term" value="F:actin filament binding"/>
    <property type="evidence" value="ECO:0000318"/>
    <property type="project" value="GO_Central"/>
</dbReference>
<sequence length="469" mass="53002">MGSSYTYTSDVDDNLLFQENRRYLKTVPCQTSNFREPSSGLPLSYAAPGIFTGQHSLAHQPEFCASCKAKQSIKIKQLNSFESSGKRDFCDEFEEYRALLDLTYGLCPACESVLNSHLANQEKDLRCIMLNNYLQLSKITPLPNKGSNRRESRMSPWTIVLQFSSLLFLTLLLKAEICKCNLLYKENVFTLSIQNLLRRLHDGLEAWLHHWKPGKSIYSPVLFEIVTVICAGYRKWALMQTFILRNPLHLVSISFIIQVVNFVRWQTRLGIVTLVVSFSLGVLLWIRSCRSSTPCSTDSYKQENQFSEDSDDDAEDNLPSYFDHTLNWLSLDMSDSQKVQARTSSPGSYWSGVTIPMSTTLQDSTPSPLVATGERPLIVPATLNLSNGSLCRGANHQMHDISMESQGEEENEEKGPFQAYPQKDQSPRWSPAGIVCGMLFSLKCLLIISLLCNIALIFLLVKQLRTSDK</sequence>
<protein>
    <recommendedName>
        <fullName evidence="5">Ima1 N-terminal domain-containing protein</fullName>
    </recommendedName>
</protein>
<evidence type="ECO:0000313" key="4">
    <source>
        <dbReference type="Proteomes" id="UP000001593"/>
    </source>
</evidence>
<feature type="transmembrane region" description="Helical" evidence="2">
    <location>
        <begin position="432"/>
        <end position="461"/>
    </location>
</feature>
<accession>A7SMG2</accession>
<name>A7SMG2_NEMVE</name>
<dbReference type="STRING" id="45351.A7SMG2"/>
<keyword evidence="2" id="KW-1133">Transmembrane helix</keyword>
<dbReference type="PANTHER" id="PTHR28646:SF1">
    <property type="entry name" value="TRANSMEMBRANE PROTEIN 201"/>
    <property type="match status" value="1"/>
</dbReference>
<organism evidence="3 4">
    <name type="scientific">Nematostella vectensis</name>
    <name type="common">Starlet sea anemone</name>
    <dbReference type="NCBI Taxonomy" id="45351"/>
    <lineage>
        <taxon>Eukaryota</taxon>
        <taxon>Metazoa</taxon>
        <taxon>Cnidaria</taxon>
        <taxon>Anthozoa</taxon>
        <taxon>Hexacorallia</taxon>
        <taxon>Actiniaria</taxon>
        <taxon>Edwardsiidae</taxon>
        <taxon>Nematostella</taxon>
    </lineage>
</organism>
<evidence type="ECO:0008006" key="5">
    <source>
        <dbReference type="Google" id="ProtNLM"/>
    </source>
</evidence>
<dbReference type="PANTHER" id="PTHR28646">
    <property type="entry name" value="TRANSMEMBRANE PROTEIN 201"/>
    <property type="match status" value="1"/>
</dbReference>
<dbReference type="Proteomes" id="UP000001593">
    <property type="component" value="Unassembled WGS sequence"/>
</dbReference>
<keyword evidence="2" id="KW-0472">Membrane</keyword>
<feature type="region of interest" description="Disordered" evidence="1">
    <location>
        <begin position="404"/>
        <end position="426"/>
    </location>
</feature>
<evidence type="ECO:0000313" key="3">
    <source>
        <dbReference type="EMBL" id="EDO35102.1"/>
    </source>
</evidence>
<keyword evidence="2" id="KW-0812">Transmembrane</keyword>
<dbReference type="HOGENOM" id="CLU_583054_0_0_1"/>
<dbReference type="InterPro" id="IPR040041">
    <property type="entry name" value="TMEM201"/>
</dbReference>
<dbReference type="InParanoid" id="A7SMG2"/>
<evidence type="ECO:0000256" key="2">
    <source>
        <dbReference type="SAM" id="Phobius"/>
    </source>
</evidence>
<reference evidence="3 4" key="1">
    <citation type="journal article" date="2007" name="Science">
        <title>Sea anemone genome reveals ancestral eumetazoan gene repertoire and genomic organization.</title>
        <authorList>
            <person name="Putnam N.H."/>
            <person name="Srivastava M."/>
            <person name="Hellsten U."/>
            <person name="Dirks B."/>
            <person name="Chapman J."/>
            <person name="Salamov A."/>
            <person name="Terry A."/>
            <person name="Shapiro H."/>
            <person name="Lindquist E."/>
            <person name="Kapitonov V.V."/>
            <person name="Jurka J."/>
            <person name="Genikhovich G."/>
            <person name="Grigoriev I.V."/>
            <person name="Lucas S.M."/>
            <person name="Steele R.E."/>
            <person name="Finnerty J.R."/>
            <person name="Technau U."/>
            <person name="Martindale M.Q."/>
            <person name="Rokhsar D.S."/>
        </authorList>
    </citation>
    <scope>NUCLEOTIDE SEQUENCE [LARGE SCALE GENOMIC DNA]</scope>
    <source>
        <strain evidence="4">CH2 X CH6</strain>
    </source>
</reference>
<dbReference type="GO" id="GO:0031965">
    <property type="term" value="C:nuclear membrane"/>
    <property type="evidence" value="ECO:0000318"/>
    <property type="project" value="GO_Central"/>
</dbReference>
<dbReference type="AlphaFoldDB" id="A7SMG2"/>
<feature type="transmembrane region" description="Helical" evidence="2">
    <location>
        <begin position="246"/>
        <end position="263"/>
    </location>
</feature>
<evidence type="ECO:0000256" key="1">
    <source>
        <dbReference type="SAM" id="MobiDB-lite"/>
    </source>
</evidence>
<feature type="transmembrane region" description="Helical" evidence="2">
    <location>
        <begin position="269"/>
        <end position="286"/>
    </location>
</feature>
<gene>
    <name evidence="3" type="ORF">NEMVEDRAFT_v1g246189</name>
</gene>
<dbReference type="GO" id="GO:0005521">
    <property type="term" value="F:lamin binding"/>
    <property type="evidence" value="ECO:0000318"/>
    <property type="project" value="GO_Central"/>
</dbReference>
<dbReference type="EMBL" id="DS469708">
    <property type="protein sequence ID" value="EDO35102.1"/>
    <property type="molecule type" value="Genomic_DNA"/>
</dbReference>
<proteinExistence type="predicted"/>
<keyword evidence="4" id="KW-1185">Reference proteome</keyword>
<dbReference type="GO" id="GO:0030473">
    <property type="term" value="P:nuclear migration along microtubule"/>
    <property type="evidence" value="ECO:0000318"/>
    <property type="project" value="GO_Central"/>
</dbReference>